<dbReference type="GO" id="GO:0016740">
    <property type="term" value="F:transferase activity"/>
    <property type="evidence" value="ECO:0007669"/>
    <property type="project" value="UniProtKB-KW"/>
</dbReference>
<dbReference type="EMBL" id="CP017641">
    <property type="protein sequence ID" value="APZ95530.1"/>
    <property type="molecule type" value="Genomic_DNA"/>
</dbReference>
<dbReference type="AlphaFoldDB" id="A0A1P8WNA0"/>
<dbReference type="PANTHER" id="PTHR33705:SF2">
    <property type="entry name" value="PHOSPHOCARRIER PROTEIN NPR"/>
    <property type="match status" value="1"/>
</dbReference>
<dbReference type="GO" id="GO:0009401">
    <property type="term" value="P:phosphoenolpyruvate-dependent sugar phosphotransferase system"/>
    <property type="evidence" value="ECO:0007669"/>
    <property type="project" value="UniProtKB-KW"/>
</dbReference>
<dbReference type="EC" id="2.7.11.-" evidence="6"/>
<protein>
    <submittedName>
        <fullName evidence="6">Phosphocarrier protein HPr</fullName>
        <ecNumber evidence="6">2.7.11.-</ecNumber>
    </submittedName>
</protein>
<evidence type="ECO:0000256" key="1">
    <source>
        <dbReference type="ARBA" id="ARBA00004496"/>
    </source>
</evidence>
<organism evidence="6 7">
    <name type="scientific">Fuerstiella marisgermanici</name>
    <dbReference type="NCBI Taxonomy" id="1891926"/>
    <lineage>
        <taxon>Bacteria</taxon>
        <taxon>Pseudomonadati</taxon>
        <taxon>Planctomycetota</taxon>
        <taxon>Planctomycetia</taxon>
        <taxon>Planctomycetales</taxon>
        <taxon>Planctomycetaceae</taxon>
        <taxon>Fuerstiella</taxon>
    </lineage>
</organism>
<proteinExistence type="inferred from homology"/>
<evidence type="ECO:0000259" key="5">
    <source>
        <dbReference type="PROSITE" id="PS51350"/>
    </source>
</evidence>
<evidence type="ECO:0000313" key="6">
    <source>
        <dbReference type="EMBL" id="APZ95530.1"/>
    </source>
</evidence>
<dbReference type="PROSITE" id="PS51350">
    <property type="entry name" value="PTS_HPR_DOM"/>
    <property type="match status" value="1"/>
</dbReference>
<dbReference type="Gene3D" id="3.30.1340.10">
    <property type="entry name" value="HPr-like"/>
    <property type="match status" value="1"/>
</dbReference>
<dbReference type="Pfam" id="PF00381">
    <property type="entry name" value="PTS-HPr"/>
    <property type="match status" value="1"/>
</dbReference>
<keyword evidence="3" id="KW-0963">Cytoplasm</keyword>
<reference evidence="6 7" key="1">
    <citation type="journal article" date="2016" name="Front. Microbiol.">
        <title>Fuerstia marisgermanicae gen. nov., sp. nov., an Unusual Member of the Phylum Planctomycetes from the German Wadden Sea.</title>
        <authorList>
            <person name="Kohn T."/>
            <person name="Heuer A."/>
            <person name="Jogler M."/>
            <person name="Vollmers J."/>
            <person name="Boedeker C."/>
            <person name="Bunk B."/>
            <person name="Rast P."/>
            <person name="Borchert D."/>
            <person name="Glockner I."/>
            <person name="Freese H.M."/>
            <person name="Klenk H.P."/>
            <person name="Overmann J."/>
            <person name="Kaster A.K."/>
            <person name="Rohde M."/>
            <person name="Wiegand S."/>
            <person name="Jogler C."/>
        </authorList>
    </citation>
    <scope>NUCLEOTIDE SEQUENCE [LARGE SCALE GENOMIC DNA]</scope>
    <source>
        <strain evidence="6 7">NH11</strain>
    </source>
</reference>
<dbReference type="Proteomes" id="UP000187735">
    <property type="component" value="Chromosome"/>
</dbReference>
<comment type="similarity">
    <text evidence="2">Belongs to the HPr family.</text>
</comment>
<sequence>MGADEPTRCRVTLAHRNGLHLSPITMLVKQASQFTSDIKISFNGKAASAKSALELMLLGATHGAELTIEAEGSDAGAAITAVSHILETEPESTP</sequence>
<dbReference type="GO" id="GO:0005737">
    <property type="term" value="C:cytoplasm"/>
    <property type="evidence" value="ECO:0007669"/>
    <property type="project" value="UniProtKB-SubCell"/>
</dbReference>
<dbReference type="InterPro" id="IPR035895">
    <property type="entry name" value="HPr-like_sf"/>
</dbReference>
<dbReference type="CDD" id="cd00367">
    <property type="entry name" value="PTS-HPr_like"/>
    <property type="match status" value="1"/>
</dbReference>
<evidence type="ECO:0000256" key="2">
    <source>
        <dbReference type="ARBA" id="ARBA00010736"/>
    </source>
</evidence>
<dbReference type="KEGG" id="fmr:Fuma_05189"/>
<dbReference type="PRINTS" id="PR00107">
    <property type="entry name" value="PHOSPHOCPHPR"/>
</dbReference>
<dbReference type="InterPro" id="IPR050399">
    <property type="entry name" value="HPr"/>
</dbReference>
<keyword evidence="6" id="KW-0808">Transferase</keyword>
<dbReference type="PANTHER" id="PTHR33705">
    <property type="entry name" value="PHOSPHOCARRIER PROTEIN HPR"/>
    <property type="match status" value="1"/>
</dbReference>
<accession>A0A1P8WNA0</accession>
<evidence type="ECO:0000313" key="7">
    <source>
        <dbReference type="Proteomes" id="UP000187735"/>
    </source>
</evidence>
<dbReference type="NCBIfam" id="TIGR01003">
    <property type="entry name" value="PTS_HPr_family"/>
    <property type="match status" value="1"/>
</dbReference>
<gene>
    <name evidence="6" type="primary">ptsH</name>
    <name evidence="6" type="ORF">Fuma_05189</name>
</gene>
<evidence type="ECO:0000256" key="3">
    <source>
        <dbReference type="ARBA" id="ARBA00022490"/>
    </source>
</evidence>
<dbReference type="SUPFAM" id="SSF55594">
    <property type="entry name" value="HPr-like"/>
    <property type="match status" value="1"/>
</dbReference>
<name>A0A1P8WNA0_9PLAN</name>
<dbReference type="OrthoDB" id="9809047at2"/>
<dbReference type="STRING" id="1891926.Fuma_05189"/>
<evidence type="ECO:0000256" key="4">
    <source>
        <dbReference type="ARBA" id="ARBA00022683"/>
    </source>
</evidence>
<keyword evidence="7" id="KW-1185">Reference proteome</keyword>
<feature type="domain" description="HPr" evidence="5">
    <location>
        <begin position="6"/>
        <end position="94"/>
    </location>
</feature>
<keyword evidence="4" id="KW-0598">Phosphotransferase system</keyword>
<comment type="subcellular location">
    <subcellularLocation>
        <location evidence="1">Cytoplasm</location>
    </subcellularLocation>
</comment>
<dbReference type="InterPro" id="IPR000032">
    <property type="entry name" value="HPr-like"/>
</dbReference>